<gene>
    <name evidence="3" type="ORF">ALC60_01431</name>
</gene>
<feature type="domain" description="TOG" evidence="2">
    <location>
        <begin position="5"/>
        <end position="220"/>
    </location>
</feature>
<sequence length="700" mass="78886">MLGTGVQERVNARGISIILSSDILSLLQDDWRARVRGLERVASALRTSSALIAIESRLGSLLHAVLGGERSCRVAAAGLAVAKVVVAGVSEDALRKKLPQLAWGLARQGGPSAAQLARIAMLRLKPSLLLEQLLQPHCLSARNTKTRENALQLLIFSLVTFPSTEFKLEIVASRVAAMVADRRRRVRQAALDALAVLGQIYDSEEVLEAGRRAGEGSPDAEAMLAAIRARLARKSLPLVSADGLVVYGLQISPTVQIATGPDVDWIVAGLAPVVVEVRLSPRPDRHREEHPGNCTNDFLNNRESPWIERPNLVALGVGLQSKTEQSTAWQSQINNNENEIKGLNGRNTNAGVSSNANLRFEEQLRSFYTPLNQYDFVETDAKNHREIFDNFEQKLRNRRDINEVSKEKESIALKGDSRIPVLLSRERPKITSQNREKSLNLEYVNSNSRKQTTDMLDSNRNRINLRQENAGSYAAIYQRRKRFQQEESQILNQTFDSHTSGYRPASYTKVLGTNREYSDTAGNREAIFSDDNSHSYDRFVDTDKFTNENESSNYAGGRQRSLSRNMQQQTLVEAYNSILERQRKLIDRNAYRLLRTPPNPLTRVYQDSQNLDMSVPADRDRNARHRPKNRRTKDAAAAQQRTEMDLISSNSQENRRPLSESFVSPHRRRLRSLSPSQLHRSRQFVKLTSNRFHAASMYDM</sequence>
<dbReference type="InterPro" id="IPR034085">
    <property type="entry name" value="TOG"/>
</dbReference>
<dbReference type="EMBL" id="KQ982169">
    <property type="protein sequence ID" value="KYQ59446.1"/>
    <property type="molecule type" value="Genomic_DNA"/>
</dbReference>
<dbReference type="Proteomes" id="UP000075809">
    <property type="component" value="Unassembled WGS sequence"/>
</dbReference>
<feature type="compositionally biased region" description="Basic residues" evidence="1">
    <location>
        <begin position="622"/>
        <end position="631"/>
    </location>
</feature>
<dbReference type="SMART" id="SM01349">
    <property type="entry name" value="TOG"/>
    <property type="match status" value="1"/>
</dbReference>
<proteinExistence type="predicted"/>
<organism evidence="3 4">
    <name type="scientific">Mycetomoellerius zeteki</name>
    <dbReference type="NCBI Taxonomy" id="64791"/>
    <lineage>
        <taxon>Eukaryota</taxon>
        <taxon>Metazoa</taxon>
        <taxon>Ecdysozoa</taxon>
        <taxon>Arthropoda</taxon>
        <taxon>Hexapoda</taxon>
        <taxon>Insecta</taxon>
        <taxon>Pterygota</taxon>
        <taxon>Neoptera</taxon>
        <taxon>Endopterygota</taxon>
        <taxon>Hymenoptera</taxon>
        <taxon>Apocrita</taxon>
        <taxon>Aculeata</taxon>
        <taxon>Formicoidea</taxon>
        <taxon>Formicidae</taxon>
        <taxon>Myrmicinae</taxon>
        <taxon>Mycetomoellerius</taxon>
    </lineage>
</organism>
<evidence type="ECO:0000259" key="2">
    <source>
        <dbReference type="SMART" id="SM01349"/>
    </source>
</evidence>
<name>A0A151XGD0_9HYME</name>
<evidence type="ECO:0000256" key="1">
    <source>
        <dbReference type="SAM" id="MobiDB-lite"/>
    </source>
</evidence>
<accession>A0A151XGD0</accession>
<dbReference type="InterPro" id="IPR011989">
    <property type="entry name" value="ARM-like"/>
</dbReference>
<dbReference type="Gene3D" id="1.25.10.10">
    <property type="entry name" value="Leucine-rich Repeat Variant"/>
    <property type="match status" value="1"/>
</dbReference>
<evidence type="ECO:0000313" key="4">
    <source>
        <dbReference type="Proteomes" id="UP000075809"/>
    </source>
</evidence>
<evidence type="ECO:0000313" key="3">
    <source>
        <dbReference type="EMBL" id="KYQ59446.1"/>
    </source>
</evidence>
<reference evidence="3 4" key="1">
    <citation type="submission" date="2015-09" db="EMBL/GenBank/DDBJ databases">
        <title>Trachymyrmex zeteki WGS genome.</title>
        <authorList>
            <person name="Nygaard S."/>
            <person name="Hu H."/>
            <person name="Boomsma J."/>
            <person name="Zhang G."/>
        </authorList>
    </citation>
    <scope>NUCLEOTIDE SEQUENCE [LARGE SCALE GENOMIC DNA]</scope>
    <source>
        <strain evidence="3">Tzet28-1</strain>
        <tissue evidence="3">Whole body</tissue>
    </source>
</reference>
<keyword evidence="4" id="KW-1185">Reference proteome</keyword>
<feature type="region of interest" description="Disordered" evidence="1">
    <location>
        <begin position="598"/>
        <end position="670"/>
    </location>
</feature>
<protein>
    <recommendedName>
        <fullName evidence="2">TOG domain-containing protein</fullName>
    </recommendedName>
</protein>
<dbReference type="GO" id="GO:0000226">
    <property type="term" value="P:microtubule cytoskeleton organization"/>
    <property type="evidence" value="ECO:0007669"/>
    <property type="project" value="UniProtKB-ARBA"/>
</dbReference>
<dbReference type="AlphaFoldDB" id="A0A151XGD0"/>